<dbReference type="AlphaFoldDB" id="A0A4Z2H5Y2"/>
<proteinExistence type="predicted"/>
<comment type="caution">
    <text evidence="2">The sequence shown here is derived from an EMBL/GenBank/DDBJ whole genome shotgun (WGS) entry which is preliminary data.</text>
</comment>
<feature type="region of interest" description="Disordered" evidence="1">
    <location>
        <begin position="1"/>
        <end position="111"/>
    </location>
</feature>
<feature type="compositionally biased region" description="Basic and acidic residues" evidence="1">
    <location>
        <begin position="15"/>
        <end position="43"/>
    </location>
</feature>
<evidence type="ECO:0000313" key="2">
    <source>
        <dbReference type="EMBL" id="TNN61136.1"/>
    </source>
</evidence>
<evidence type="ECO:0000256" key="1">
    <source>
        <dbReference type="SAM" id="MobiDB-lite"/>
    </source>
</evidence>
<feature type="compositionally biased region" description="Basic and acidic residues" evidence="1">
    <location>
        <begin position="86"/>
        <end position="99"/>
    </location>
</feature>
<organism evidence="2 3">
    <name type="scientific">Liparis tanakae</name>
    <name type="common">Tanaka's snailfish</name>
    <dbReference type="NCBI Taxonomy" id="230148"/>
    <lineage>
        <taxon>Eukaryota</taxon>
        <taxon>Metazoa</taxon>
        <taxon>Chordata</taxon>
        <taxon>Craniata</taxon>
        <taxon>Vertebrata</taxon>
        <taxon>Euteleostomi</taxon>
        <taxon>Actinopterygii</taxon>
        <taxon>Neopterygii</taxon>
        <taxon>Teleostei</taxon>
        <taxon>Neoteleostei</taxon>
        <taxon>Acanthomorphata</taxon>
        <taxon>Eupercaria</taxon>
        <taxon>Perciformes</taxon>
        <taxon>Cottioidei</taxon>
        <taxon>Cottales</taxon>
        <taxon>Liparidae</taxon>
        <taxon>Liparis</taxon>
    </lineage>
</organism>
<dbReference type="Proteomes" id="UP000314294">
    <property type="component" value="Unassembled WGS sequence"/>
</dbReference>
<evidence type="ECO:0000313" key="3">
    <source>
        <dbReference type="Proteomes" id="UP000314294"/>
    </source>
</evidence>
<sequence length="147" mass="15806">MTPDGLDRVSPQPGPKREDNSVFKGGKIEGERSGRAVRRHEAQVADGGVGLEADEHGPLSGLQGGGRLAATEGPQQRRAGGGAVPHLEDRGRETRDRGHGTHGKHQKCCVHQTGQLKKSKLQSEWCSRLRVPKAKVMRRPGATVTVQ</sequence>
<protein>
    <submittedName>
        <fullName evidence="2">Uncharacterized protein</fullName>
    </submittedName>
</protein>
<name>A0A4Z2H5Y2_9TELE</name>
<reference evidence="2 3" key="1">
    <citation type="submission" date="2019-03" db="EMBL/GenBank/DDBJ databases">
        <title>First draft genome of Liparis tanakae, snailfish: a comprehensive survey of snailfish specific genes.</title>
        <authorList>
            <person name="Kim W."/>
            <person name="Song I."/>
            <person name="Jeong J.-H."/>
            <person name="Kim D."/>
            <person name="Kim S."/>
            <person name="Ryu S."/>
            <person name="Song J.Y."/>
            <person name="Lee S.K."/>
        </authorList>
    </citation>
    <scope>NUCLEOTIDE SEQUENCE [LARGE SCALE GENOMIC DNA]</scope>
    <source>
        <tissue evidence="2">Muscle</tissue>
    </source>
</reference>
<dbReference type="EMBL" id="SRLO01000321">
    <property type="protein sequence ID" value="TNN61136.1"/>
    <property type="molecule type" value="Genomic_DNA"/>
</dbReference>
<keyword evidence="3" id="KW-1185">Reference proteome</keyword>
<gene>
    <name evidence="2" type="ORF">EYF80_028644</name>
</gene>
<accession>A0A4Z2H5Y2</accession>